<dbReference type="RefSeq" id="WP_341694825.1">
    <property type="nucleotide sequence ID" value="NZ_JBBYHS010000029.1"/>
</dbReference>
<feature type="transmembrane region" description="Helical" evidence="6">
    <location>
        <begin position="12"/>
        <end position="33"/>
    </location>
</feature>
<feature type="transmembrane region" description="Helical" evidence="6">
    <location>
        <begin position="285"/>
        <end position="303"/>
    </location>
</feature>
<keyword evidence="4 6" id="KW-1133">Transmembrane helix</keyword>
<comment type="subcellular location">
    <subcellularLocation>
        <location evidence="1">Cell membrane</location>
        <topology evidence="1">Multi-pass membrane protein</topology>
    </subcellularLocation>
</comment>
<dbReference type="PANTHER" id="PTHR43124">
    <property type="entry name" value="PURINE EFFLUX PUMP PBUE"/>
    <property type="match status" value="1"/>
</dbReference>
<accession>A0ABU9IVG0</accession>
<keyword evidence="5 6" id="KW-0472">Membrane</keyword>
<dbReference type="SUPFAM" id="SSF103473">
    <property type="entry name" value="MFS general substrate transporter"/>
    <property type="match status" value="1"/>
</dbReference>
<comment type="caution">
    <text evidence="8">The sequence shown here is derived from an EMBL/GenBank/DDBJ whole genome shotgun (WGS) entry which is preliminary data.</text>
</comment>
<dbReference type="PROSITE" id="PS50850">
    <property type="entry name" value="MFS"/>
    <property type="match status" value="1"/>
</dbReference>
<keyword evidence="9" id="KW-1185">Reference proteome</keyword>
<dbReference type="InterPro" id="IPR050189">
    <property type="entry name" value="MFS_Efflux_Transporters"/>
</dbReference>
<keyword evidence="2" id="KW-1003">Cell membrane</keyword>
<name>A0ABU9IVG0_9FLAO</name>
<dbReference type="InterPro" id="IPR020846">
    <property type="entry name" value="MFS_dom"/>
</dbReference>
<protein>
    <submittedName>
        <fullName evidence="8">MFS transporter</fullName>
    </submittedName>
</protein>
<evidence type="ECO:0000256" key="4">
    <source>
        <dbReference type="ARBA" id="ARBA00022989"/>
    </source>
</evidence>
<sequence>MEEQNQAISFTAYQKFAVFILAITQFTVILDFMVMSPLGDILMKSLELKPARFGLVVSAYAFSAGISGLLTAGFADKFDRKKLLLFFYIGFIGGTILCGLVNSYPLLVAARIITGLFGGVIGSISMAIVADLFMLQQRGRVMGFIQMGFGASQILGIPIGLYLANAWGWHAPFLWVAGMAALIAALIAVKLKPINEHLAVQQNKSAFIHLIHTIRKKEYRIGFTATALLSIGGFMMMPFGSAFAINNLKITQEELPIIFMIAGLSTLIIMPLIGKLSDKIDKFRIFVYASVWTIVMVAIYTNLGETPLLLVALFNVLMMMGVMSRMVPSTALVTSIPGMQDRGAFMSINSSLQQIAGGIAAAFAGTIVVQKDKFSPLEHYDTLGFIIIAITFITIFLLYRVSKLIKKNTKENIQNIPVAHEI</sequence>
<feature type="transmembrane region" description="Helical" evidence="6">
    <location>
        <begin position="382"/>
        <end position="401"/>
    </location>
</feature>
<feature type="domain" description="Major facilitator superfamily (MFS) profile" evidence="7">
    <location>
        <begin position="17"/>
        <end position="406"/>
    </location>
</feature>
<evidence type="ECO:0000259" key="7">
    <source>
        <dbReference type="PROSITE" id="PS50850"/>
    </source>
</evidence>
<feature type="transmembrane region" description="Helical" evidence="6">
    <location>
        <begin position="53"/>
        <end position="71"/>
    </location>
</feature>
<dbReference type="InterPro" id="IPR011701">
    <property type="entry name" value="MFS"/>
</dbReference>
<gene>
    <name evidence="8" type="ORF">AAEO57_20115</name>
</gene>
<feature type="transmembrane region" description="Helical" evidence="6">
    <location>
        <begin position="255"/>
        <end position="273"/>
    </location>
</feature>
<dbReference type="Gene3D" id="1.20.1250.20">
    <property type="entry name" value="MFS general substrate transporter like domains"/>
    <property type="match status" value="1"/>
</dbReference>
<feature type="transmembrane region" description="Helical" evidence="6">
    <location>
        <begin position="108"/>
        <end position="129"/>
    </location>
</feature>
<evidence type="ECO:0000313" key="8">
    <source>
        <dbReference type="EMBL" id="MEL1256107.1"/>
    </source>
</evidence>
<feature type="transmembrane region" description="Helical" evidence="6">
    <location>
        <begin position="221"/>
        <end position="243"/>
    </location>
</feature>
<dbReference type="PANTHER" id="PTHR43124:SF3">
    <property type="entry name" value="CHLORAMPHENICOL EFFLUX PUMP RV0191"/>
    <property type="match status" value="1"/>
</dbReference>
<dbReference type="Proteomes" id="UP001485226">
    <property type="component" value="Unassembled WGS sequence"/>
</dbReference>
<proteinExistence type="predicted"/>
<evidence type="ECO:0000313" key="9">
    <source>
        <dbReference type="Proteomes" id="UP001485226"/>
    </source>
</evidence>
<feature type="transmembrane region" description="Helical" evidence="6">
    <location>
        <begin position="309"/>
        <end position="327"/>
    </location>
</feature>
<evidence type="ECO:0000256" key="6">
    <source>
        <dbReference type="SAM" id="Phobius"/>
    </source>
</evidence>
<feature type="transmembrane region" description="Helical" evidence="6">
    <location>
        <begin position="169"/>
        <end position="189"/>
    </location>
</feature>
<feature type="transmembrane region" description="Helical" evidence="6">
    <location>
        <begin position="348"/>
        <end position="370"/>
    </location>
</feature>
<dbReference type="CDD" id="cd17324">
    <property type="entry name" value="MFS_NepI_like"/>
    <property type="match status" value="1"/>
</dbReference>
<reference evidence="8 9" key="1">
    <citation type="submission" date="2024-04" db="EMBL/GenBank/DDBJ databases">
        <title>Flavobacterium sp. DGU38 16S ribosomal RNA gene Genome sequencing and assembly.</title>
        <authorList>
            <person name="Park S."/>
        </authorList>
    </citation>
    <scope>NUCLEOTIDE SEQUENCE [LARGE SCALE GENOMIC DNA]</scope>
    <source>
        <strain evidence="8 9">DGU38</strain>
    </source>
</reference>
<keyword evidence="3 6" id="KW-0812">Transmembrane</keyword>
<evidence type="ECO:0000256" key="1">
    <source>
        <dbReference type="ARBA" id="ARBA00004651"/>
    </source>
</evidence>
<feature type="transmembrane region" description="Helical" evidence="6">
    <location>
        <begin position="141"/>
        <end position="163"/>
    </location>
</feature>
<evidence type="ECO:0000256" key="2">
    <source>
        <dbReference type="ARBA" id="ARBA00022475"/>
    </source>
</evidence>
<feature type="transmembrane region" description="Helical" evidence="6">
    <location>
        <begin position="83"/>
        <end position="102"/>
    </location>
</feature>
<dbReference type="InterPro" id="IPR036259">
    <property type="entry name" value="MFS_trans_sf"/>
</dbReference>
<dbReference type="EMBL" id="JBBYHS010000029">
    <property type="protein sequence ID" value="MEL1256107.1"/>
    <property type="molecule type" value="Genomic_DNA"/>
</dbReference>
<evidence type="ECO:0000256" key="5">
    <source>
        <dbReference type="ARBA" id="ARBA00023136"/>
    </source>
</evidence>
<dbReference type="Pfam" id="PF07690">
    <property type="entry name" value="MFS_1"/>
    <property type="match status" value="1"/>
</dbReference>
<organism evidence="8 9">
    <name type="scientific">Flavobacterium calami</name>
    <dbReference type="NCBI Taxonomy" id="3139144"/>
    <lineage>
        <taxon>Bacteria</taxon>
        <taxon>Pseudomonadati</taxon>
        <taxon>Bacteroidota</taxon>
        <taxon>Flavobacteriia</taxon>
        <taxon>Flavobacteriales</taxon>
        <taxon>Flavobacteriaceae</taxon>
        <taxon>Flavobacterium</taxon>
    </lineage>
</organism>
<evidence type="ECO:0000256" key="3">
    <source>
        <dbReference type="ARBA" id="ARBA00022692"/>
    </source>
</evidence>